<dbReference type="Proteomes" id="UP000464374">
    <property type="component" value="Chromosome"/>
</dbReference>
<proteinExistence type="predicted"/>
<dbReference type="Pfam" id="PF04221">
    <property type="entry name" value="RelB"/>
    <property type="match status" value="1"/>
</dbReference>
<organism evidence="1 2">
    <name type="scientific">Treponema vincentii</name>
    <dbReference type="NCBI Taxonomy" id="69710"/>
    <lineage>
        <taxon>Bacteria</taxon>
        <taxon>Pseudomonadati</taxon>
        <taxon>Spirochaetota</taxon>
        <taxon>Spirochaetia</taxon>
        <taxon>Spirochaetales</taxon>
        <taxon>Treponemataceae</taxon>
        <taxon>Treponema</taxon>
    </lineage>
</organism>
<dbReference type="Gene3D" id="1.10.1220.10">
    <property type="entry name" value="Met repressor-like"/>
    <property type="match status" value="1"/>
</dbReference>
<accession>A0A6P1Y2M8</accession>
<dbReference type="InterPro" id="IPR007337">
    <property type="entry name" value="RelB/DinJ"/>
</dbReference>
<dbReference type="GO" id="GO:0006355">
    <property type="term" value="P:regulation of DNA-templated transcription"/>
    <property type="evidence" value="ECO:0007669"/>
    <property type="project" value="InterPro"/>
</dbReference>
<sequence length="65" mass="7183">MTTISAKIINDDKISFERICDSMGINISSAINSFVKATIRENGLPFALKASEDSYIYSEKMCNAD</sequence>
<protein>
    <submittedName>
        <fullName evidence="1">Type II toxin-antitoxin system RelB/DinJ family antitoxin</fullName>
    </submittedName>
</protein>
<evidence type="ECO:0000313" key="1">
    <source>
        <dbReference type="EMBL" id="QHX44067.1"/>
    </source>
</evidence>
<dbReference type="InterPro" id="IPR013321">
    <property type="entry name" value="Arc_rbn_hlx_hlx"/>
</dbReference>
<name>A0A6P1Y2M8_9SPIR</name>
<dbReference type="EMBL" id="CP048020">
    <property type="protein sequence ID" value="QHX44067.1"/>
    <property type="molecule type" value="Genomic_DNA"/>
</dbReference>
<dbReference type="NCBIfam" id="TIGR02384">
    <property type="entry name" value="RelB_DinJ"/>
    <property type="match status" value="1"/>
</dbReference>
<dbReference type="RefSeq" id="WP_162664364.1">
    <property type="nucleotide sequence ID" value="NZ_CP048020.1"/>
</dbReference>
<dbReference type="KEGG" id="trz:GWP43_12130"/>
<evidence type="ECO:0000313" key="2">
    <source>
        <dbReference type="Proteomes" id="UP000464374"/>
    </source>
</evidence>
<dbReference type="AlphaFoldDB" id="A0A6P1Y2M8"/>
<reference evidence="1 2" key="1">
    <citation type="submission" date="2020-01" db="EMBL/GenBank/DDBJ databases">
        <title>Complete genome sequence of a human oral phylogroup 1 Treponema sp. strain ATCC 700766, originally isolated from periodontitis dental plaque.</title>
        <authorList>
            <person name="Chan Y."/>
            <person name="Huo Y.-B."/>
            <person name="Yu X.-L."/>
            <person name="Zeng H."/>
            <person name="Leung W.-K."/>
            <person name="Watt R.M."/>
        </authorList>
    </citation>
    <scope>NUCLEOTIDE SEQUENCE [LARGE SCALE GENOMIC DNA]</scope>
    <source>
        <strain evidence="1 2">OMZ 804</strain>
    </source>
</reference>
<gene>
    <name evidence="1" type="ORF">GWP43_12130</name>
</gene>